<reference evidence="1 2" key="1">
    <citation type="journal article" date="2009" name="J. Bacteriol.">
        <title>Complete genome sequence of Robiginitalea biformata HTCC2501.</title>
        <authorList>
            <person name="Oh H.M."/>
            <person name="Giovannoni S.J."/>
            <person name="Lee K."/>
            <person name="Ferriera S."/>
            <person name="Johnson J."/>
            <person name="Cho J.C."/>
        </authorList>
    </citation>
    <scope>NUCLEOTIDE SEQUENCE [LARGE SCALE GENOMIC DNA]</scope>
    <source>
        <strain evidence="2">ATCC BAA-864 / HTCC2501 / KCTC 12146</strain>
    </source>
</reference>
<evidence type="ECO:0000313" key="2">
    <source>
        <dbReference type="Proteomes" id="UP000009049"/>
    </source>
</evidence>
<dbReference type="EMBL" id="CP001712">
    <property type="protein sequence ID" value="EAR15624.1"/>
    <property type="molecule type" value="Genomic_DNA"/>
</dbReference>
<sequence>MEIDSDGNAPGDTLVLLLNQPGSVRDPLDLEFISKKVLKIAQTVYFFSYSFNQNDSAITDPKWQTPGISNHKTGMANRIPEFLTTPFQRARSQYPELAGVRIRLRLLSRPGRSTMTARPTFWSLFAGRKARTYIIRISPTVQFGNKTESLAVLPAEVLEGWFAHELGHVVDYSRYSGFGLLGFGLRYLFSPSFRRAAEFRADYHAVSNGLQESILRTKNFILHEADIPEAYKARIRRFYSSPEEIEALVQELAADS</sequence>
<dbReference type="eggNOG" id="COG0501">
    <property type="taxonomic scope" value="Bacteria"/>
</dbReference>
<keyword evidence="2" id="KW-1185">Reference proteome</keyword>
<dbReference type="Proteomes" id="UP000009049">
    <property type="component" value="Chromosome"/>
</dbReference>
<proteinExistence type="predicted"/>
<dbReference type="HOGENOM" id="CLU_1085372_0_0_10"/>
<dbReference type="STRING" id="313596.RB2501_14889"/>
<dbReference type="AlphaFoldDB" id="A4CL75"/>
<evidence type="ECO:0000313" key="1">
    <source>
        <dbReference type="EMBL" id="EAR15624.1"/>
    </source>
</evidence>
<accession>A4CL75</accession>
<dbReference type="KEGG" id="rbi:RB2501_14889"/>
<gene>
    <name evidence="1" type="ordered locus">RB2501_14889</name>
</gene>
<protein>
    <submittedName>
        <fullName evidence="1">Uncharacterized protein</fullName>
    </submittedName>
</protein>
<name>A4CL75_ROBBH</name>
<organism evidence="1 2">
    <name type="scientific">Robiginitalea biformata (strain ATCC BAA-864 / DSM 15991 / KCTC 12146 / HTCC2501)</name>
    <dbReference type="NCBI Taxonomy" id="313596"/>
    <lineage>
        <taxon>Bacteria</taxon>
        <taxon>Pseudomonadati</taxon>
        <taxon>Bacteroidota</taxon>
        <taxon>Flavobacteriia</taxon>
        <taxon>Flavobacteriales</taxon>
        <taxon>Flavobacteriaceae</taxon>
        <taxon>Robiginitalea</taxon>
    </lineage>
</organism>